<accession>A0A8S1D294</accession>
<dbReference type="SUPFAM" id="SSF57716">
    <property type="entry name" value="Glucocorticoid receptor-like (DNA-binding domain)"/>
    <property type="match status" value="1"/>
</dbReference>
<sequence>MGETGETAENSEIPFSEEEIQRDVLLTVENLISEVQPVQPDAEFDERLICEDLLGQVLDTVESELLVQEVEIEPEEVEMTPVQTEPSIETVEPSPTPTESEESSKKNVNCHRCKASSSWIWRKSSTGSGFVCTNCESRDSRFDEEQPPTKRTHRDSLVLNDGDSLDLDLKSTDLIKIETDADGDFTTTPLPTRKSSRSTRSTLSNSNPYAYPRPVVSKPKEKKSVLRNAPNYASPSPVLKLATQVRYRGTSIRIGDIVSVRGHDGAIYYAQIRGLLEDQYCDKSAALTWLLPTTKSPPPERGFDPDTYILGMEEDVPRSLESMEFVMHAPSDYFKLQLPYGFDETYSLHGSSTLLI</sequence>
<proteinExistence type="predicted"/>
<dbReference type="PANTHER" id="PTHR13340:SF2">
    <property type="entry name" value="GATA ZINC FINGER DOMAIN-CONTAINING PROTEIN 1"/>
    <property type="match status" value="1"/>
</dbReference>
<dbReference type="EMBL" id="CADEPI010000125">
    <property type="protein sequence ID" value="CAB3376186.1"/>
    <property type="molecule type" value="Genomic_DNA"/>
</dbReference>
<reference evidence="7 8" key="1">
    <citation type="submission" date="2020-04" db="EMBL/GenBank/DDBJ databases">
        <authorList>
            <person name="Alioto T."/>
            <person name="Alioto T."/>
            <person name="Gomez Garrido J."/>
        </authorList>
    </citation>
    <scope>NUCLEOTIDE SEQUENCE [LARGE SCALE GENOMIC DNA]</scope>
</reference>
<keyword evidence="5" id="KW-0539">Nucleus</keyword>
<feature type="region of interest" description="Disordered" evidence="6">
    <location>
        <begin position="182"/>
        <end position="221"/>
    </location>
</feature>
<feature type="region of interest" description="Disordered" evidence="6">
    <location>
        <begin position="76"/>
        <end position="107"/>
    </location>
</feature>
<keyword evidence="2" id="KW-0479">Metal-binding</keyword>
<dbReference type="Proteomes" id="UP000494165">
    <property type="component" value="Unassembled WGS sequence"/>
</dbReference>
<evidence type="ECO:0000256" key="1">
    <source>
        <dbReference type="ARBA" id="ARBA00004123"/>
    </source>
</evidence>
<keyword evidence="3" id="KW-0863">Zinc-finger</keyword>
<dbReference type="AlphaFoldDB" id="A0A8S1D294"/>
<evidence type="ECO:0000256" key="3">
    <source>
        <dbReference type="ARBA" id="ARBA00022771"/>
    </source>
</evidence>
<feature type="compositionally biased region" description="Basic and acidic residues" evidence="6">
    <location>
        <begin position="138"/>
        <end position="148"/>
    </location>
</feature>
<keyword evidence="8" id="KW-1185">Reference proteome</keyword>
<dbReference type="GO" id="GO:0005634">
    <property type="term" value="C:nucleus"/>
    <property type="evidence" value="ECO:0007669"/>
    <property type="project" value="UniProtKB-SubCell"/>
</dbReference>
<dbReference type="InterPro" id="IPR039050">
    <property type="entry name" value="GATAD1"/>
</dbReference>
<feature type="region of interest" description="Disordered" evidence="6">
    <location>
        <begin position="1"/>
        <end position="20"/>
    </location>
</feature>
<evidence type="ECO:0000256" key="4">
    <source>
        <dbReference type="ARBA" id="ARBA00022833"/>
    </source>
</evidence>
<feature type="compositionally biased region" description="Low complexity" evidence="6">
    <location>
        <begin position="84"/>
        <end position="93"/>
    </location>
</feature>
<dbReference type="OrthoDB" id="9994231at2759"/>
<evidence type="ECO:0008006" key="9">
    <source>
        <dbReference type="Google" id="ProtNLM"/>
    </source>
</evidence>
<feature type="compositionally biased region" description="Low complexity" evidence="6">
    <location>
        <begin position="186"/>
        <end position="208"/>
    </location>
</feature>
<evidence type="ECO:0000313" key="8">
    <source>
        <dbReference type="Proteomes" id="UP000494165"/>
    </source>
</evidence>
<evidence type="ECO:0000256" key="2">
    <source>
        <dbReference type="ARBA" id="ARBA00022723"/>
    </source>
</evidence>
<dbReference type="GO" id="GO:0006325">
    <property type="term" value="P:chromatin organization"/>
    <property type="evidence" value="ECO:0007669"/>
    <property type="project" value="TreeGrafter"/>
</dbReference>
<dbReference type="GO" id="GO:0008270">
    <property type="term" value="F:zinc ion binding"/>
    <property type="evidence" value="ECO:0007669"/>
    <property type="project" value="UniProtKB-KW"/>
</dbReference>
<dbReference type="PANTHER" id="PTHR13340">
    <property type="entry name" value="GATA ZINC FINGER DOMAIN-CONTAINING"/>
    <property type="match status" value="1"/>
</dbReference>
<comment type="subcellular location">
    <subcellularLocation>
        <location evidence="1">Nucleus</location>
    </subcellularLocation>
</comment>
<evidence type="ECO:0000256" key="5">
    <source>
        <dbReference type="ARBA" id="ARBA00023242"/>
    </source>
</evidence>
<keyword evidence="4" id="KW-0862">Zinc</keyword>
<name>A0A8S1D294_9INSE</name>
<protein>
    <recommendedName>
        <fullName evidence="9">GATA zinc finger domain-containing protein 1</fullName>
    </recommendedName>
</protein>
<feature type="region of interest" description="Disordered" evidence="6">
    <location>
        <begin position="138"/>
        <end position="163"/>
    </location>
</feature>
<evidence type="ECO:0000256" key="6">
    <source>
        <dbReference type="SAM" id="MobiDB-lite"/>
    </source>
</evidence>
<gene>
    <name evidence="7" type="ORF">CLODIP_2_CD00733</name>
</gene>
<comment type="caution">
    <text evidence="7">The sequence shown here is derived from an EMBL/GenBank/DDBJ whole genome shotgun (WGS) entry which is preliminary data.</text>
</comment>
<organism evidence="7 8">
    <name type="scientific">Cloeon dipterum</name>
    <dbReference type="NCBI Taxonomy" id="197152"/>
    <lineage>
        <taxon>Eukaryota</taxon>
        <taxon>Metazoa</taxon>
        <taxon>Ecdysozoa</taxon>
        <taxon>Arthropoda</taxon>
        <taxon>Hexapoda</taxon>
        <taxon>Insecta</taxon>
        <taxon>Pterygota</taxon>
        <taxon>Palaeoptera</taxon>
        <taxon>Ephemeroptera</taxon>
        <taxon>Pisciforma</taxon>
        <taxon>Baetidae</taxon>
        <taxon>Cloeon</taxon>
    </lineage>
</organism>
<evidence type="ECO:0000313" key="7">
    <source>
        <dbReference type="EMBL" id="CAB3376186.1"/>
    </source>
</evidence>